<feature type="signal peptide" evidence="2">
    <location>
        <begin position="1"/>
        <end position="30"/>
    </location>
</feature>
<accession>A0ABW3PLS3</accession>
<dbReference type="SUPFAM" id="SSF56219">
    <property type="entry name" value="DNase I-like"/>
    <property type="match status" value="1"/>
</dbReference>
<feature type="chain" id="PRO_5045536424" evidence="2">
    <location>
        <begin position="31"/>
        <end position="484"/>
    </location>
</feature>
<keyword evidence="2" id="KW-0732">Signal</keyword>
<keyword evidence="4" id="KW-0378">Hydrolase</keyword>
<feature type="region of interest" description="Disordered" evidence="1">
    <location>
        <begin position="327"/>
        <end position="397"/>
    </location>
</feature>
<keyword evidence="4" id="KW-0255">Endonuclease</keyword>
<sequence length="484" mass="52743">MTVKSQLALVVSLLALGVSGSGMVAQKAHAAEVNNSDIHMRVGEYNIAAGADRSDTVGQAQLIKEQNLDMIGLSEVDKNTTRNPFDMVNRFGQFSGMTNTFFGKTYDYDKQGGQYGIGMASKIKLEDPTMNLYPQTPGQSEPWGYERAVVTINGVKVAFYNTHLEYEYTRRKVRDVEMAYLKDVVQKDKTPYKIIVGDFNTDDNKNEWDSWKQDFNLGNGGPDGWQDTFNVYDDTMRNYAIDNVVTSKNININHFNVIKNTTLSDHYPVVADITLKNAVDISGAVTKAKTDGAADEKAGKALNNKYNSNQAVQSAYAKAYNDAKAAATTPTNNSTQPTPAASSSSTTSSSAVSSSSSSSSAAVSSSAATSSSATPASQPSSSINQSSSSTSTSSIDEAKPVTVKQIISIQPVKSQKSHLLKPGTVLYRNAKLSKHADQVKKVGHQKWRLLKKEIIKIKGKKHVYYQLTNHQGIKVWAKRTAIKK</sequence>
<comment type="caution">
    <text evidence="4">The sequence shown here is derived from an EMBL/GenBank/DDBJ whole genome shotgun (WGS) entry which is preliminary data.</text>
</comment>
<organism evidence="4 5">
    <name type="scientific">Lentilactobacillus raoultii</name>
    <dbReference type="NCBI Taxonomy" id="1987503"/>
    <lineage>
        <taxon>Bacteria</taxon>
        <taxon>Bacillati</taxon>
        <taxon>Bacillota</taxon>
        <taxon>Bacilli</taxon>
        <taxon>Lactobacillales</taxon>
        <taxon>Lactobacillaceae</taxon>
        <taxon>Lentilactobacillus</taxon>
    </lineage>
</organism>
<evidence type="ECO:0000313" key="4">
    <source>
        <dbReference type="EMBL" id="MFD1124262.1"/>
    </source>
</evidence>
<evidence type="ECO:0000256" key="2">
    <source>
        <dbReference type="SAM" id="SignalP"/>
    </source>
</evidence>
<dbReference type="Gene3D" id="3.60.10.10">
    <property type="entry name" value="Endonuclease/exonuclease/phosphatase"/>
    <property type="match status" value="1"/>
</dbReference>
<evidence type="ECO:0000259" key="3">
    <source>
        <dbReference type="Pfam" id="PF03372"/>
    </source>
</evidence>
<name>A0ABW3PLS3_9LACO</name>
<dbReference type="EMBL" id="JBHTLH010000006">
    <property type="protein sequence ID" value="MFD1124262.1"/>
    <property type="molecule type" value="Genomic_DNA"/>
</dbReference>
<dbReference type="InterPro" id="IPR036691">
    <property type="entry name" value="Endo/exonu/phosph_ase_sf"/>
</dbReference>
<protein>
    <submittedName>
        <fullName evidence="4">Endonuclease/exonuclease/phosphatase family protein</fullName>
    </submittedName>
</protein>
<dbReference type="GO" id="GO:0004519">
    <property type="term" value="F:endonuclease activity"/>
    <property type="evidence" value="ECO:0007669"/>
    <property type="project" value="UniProtKB-KW"/>
</dbReference>
<dbReference type="Proteomes" id="UP001597156">
    <property type="component" value="Unassembled WGS sequence"/>
</dbReference>
<keyword evidence="4" id="KW-0540">Nuclease</keyword>
<proteinExistence type="predicted"/>
<dbReference type="InterPro" id="IPR005135">
    <property type="entry name" value="Endo/exonuclease/phosphatase"/>
</dbReference>
<dbReference type="RefSeq" id="WP_121978360.1">
    <property type="nucleotide sequence ID" value="NZ_JBHTLH010000006.1"/>
</dbReference>
<evidence type="ECO:0000313" key="5">
    <source>
        <dbReference type="Proteomes" id="UP001597156"/>
    </source>
</evidence>
<gene>
    <name evidence="4" type="ORF">ACFQ22_02640</name>
</gene>
<evidence type="ECO:0000256" key="1">
    <source>
        <dbReference type="SAM" id="MobiDB-lite"/>
    </source>
</evidence>
<keyword evidence="5" id="KW-1185">Reference proteome</keyword>
<reference evidence="5" key="1">
    <citation type="journal article" date="2019" name="Int. J. Syst. Evol. Microbiol.">
        <title>The Global Catalogue of Microorganisms (GCM) 10K type strain sequencing project: providing services to taxonomists for standard genome sequencing and annotation.</title>
        <authorList>
            <consortium name="The Broad Institute Genomics Platform"/>
            <consortium name="The Broad Institute Genome Sequencing Center for Infectious Disease"/>
            <person name="Wu L."/>
            <person name="Ma J."/>
        </authorList>
    </citation>
    <scope>NUCLEOTIDE SEQUENCE [LARGE SCALE GENOMIC DNA]</scope>
    <source>
        <strain evidence="5">CCUG 71848</strain>
    </source>
</reference>
<feature type="domain" description="Endonuclease/exonuclease/phosphatase" evidence="3">
    <location>
        <begin position="45"/>
        <end position="266"/>
    </location>
</feature>
<dbReference type="Pfam" id="PF03372">
    <property type="entry name" value="Exo_endo_phos"/>
    <property type="match status" value="1"/>
</dbReference>
<feature type="compositionally biased region" description="Low complexity" evidence="1">
    <location>
        <begin position="327"/>
        <end position="395"/>
    </location>
</feature>